<protein>
    <submittedName>
        <fullName evidence="1">Uncharacterized protein</fullName>
    </submittedName>
</protein>
<proteinExistence type="predicted"/>
<sequence length="22" mass="2611">MCLVGRTSRDRRGGHIYFIMLE</sequence>
<organism evidence="1">
    <name type="scientific">Zea mays</name>
    <name type="common">Maize</name>
    <dbReference type="NCBI Taxonomy" id="4577"/>
    <lineage>
        <taxon>Eukaryota</taxon>
        <taxon>Viridiplantae</taxon>
        <taxon>Streptophyta</taxon>
        <taxon>Embryophyta</taxon>
        <taxon>Tracheophyta</taxon>
        <taxon>Spermatophyta</taxon>
        <taxon>Magnoliopsida</taxon>
        <taxon>Liliopsida</taxon>
        <taxon>Poales</taxon>
        <taxon>Poaceae</taxon>
        <taxon>PACMAD clade</taxon>
        <taxon>Panicoideae</taxon>
        <taxon>Andropogonodae</taxon>
        <taxon>Andropogoneae</taxon>
        <taxon>Tripsacinae</taxon>
        <taxon>Zea</taxon>
    </lineage>
</organism>
<gene>
    <name evidence="1" type="ORF">Zm00014a_038860</name>
</gene>
<dbReference type="AlphaFoldDB" id="A0A3L6EZQ9"/>
<dbReference type="Proteomes" id="UP000251960">
    <property type="component" value="Chromosome 4"/>
</dbReference>
<reference evidence="1" key="1">
    <citation type="journal article" date="2018" name="Nat. Genet.">
        <title>Extensive intraspecific gene order and gene structural variations between Mo17 and other maize genomes.</title>
        <authorList>
            <person name="Sun S."/>
            <person name="Zhou Y."/>
            <person name="Chen J."/>
            <person name="Shi J."/>
            <person name="Zhao H."/>
            <person name="Zhao H."/>
            <person name="Song W."/>
            <person name="Zhang M."/>
            <person name="Cui Y."/>
            <person name="Dong X."/>
            <person name="Liu H."/>
            <person name="Ma X."/>
            <person name="Jiao Y."/>
            <person name="Wang B."/>
            <person name="Wei X."/>
            <person name="Stein J.C."/>
            <person name="Glaubitz J.C."/>
            <person name="Lu F."/>
            <person name="Yu G."/>
            <person name="Liang C."/>
            <person name="Fengler K."/>
            <person name="Li B."/>
            <person name="Rafalski A."/>
            <person name="Schnable P.S."/>
            <person name="Ware D.H."/>
            <person name="Buckler E.S."/>
            <person name="Lai J."/>
        </authorList>
    </citation>
    <scope>NUCLEOTIDE SEQUENCE [LARGE SCALE GENOMIC DNA]</scope>
    <source>
        <tissue evidence="1">Seedling</tissue>
    </source>
</reference>
<accession>A0A3L6EZQ9</accession>
<dbReference type="EMBL" id="NCVQ01000005">
    <property type="protein sequence ID" value="PWZ26103.1"/>
    <property type="molecule type" value="Genomic_DNA"/>
</dbReference>
<name>A0A3L6EZQ9_MAIZE</name>
<comment type="caution">
    <text evidence="1">The sequence shown here is derived from an EMBL/GenBank/DDBJ whole genome shotgun (WGS) entry which is preliminary data.</text>
</comment>
<evidence type="ECO:0000313" key="1">
    <source>
        <dbReference type="EMBL" id="PWZ26103.1"/>
    </source>
</evidence>